<dbReference type="RefSeq" id="WP_370396880.1">
    <property type="nucleotide sequence ID" value="NZ_JALBUT010000004.1"/>
</dbReference>
<protein>
    <submittedName>
        <fullName evidence="4">HIT domain-containing protein</fullName>
    </submittedName>
</protein>
<feature type="domain" description="HIT" evidence="3">
    <location>
        <begin position="24"/>
        <end position="133"/>
    </location>
</feature>
<dbReference type="Gene3D" id="3.30.428.10">
    <property type="entry name" value="HIT-like"/>
    <property type="match status" value="1"/>
</dbReference>
<comment type="caution">
    <text evidence="4">The sequence shown here is derived from an EMBL/GenBank/DDBJ whole genome shotgun (WGS) entry which is preliminary data.</text>
</comment>
<dbReference type="InterPro" id="IPR036265">
    <property type="entry name" value="HIT-like_sf"/>
</dbReference>
<keyword evidence="1" id="KW-0547">Nucleotide-binding</keyword>
<feature type="short sequence motif" description="Histidine triad motif" evidence="2">
    <location>
        <begin position="118"/>
        <end position="122"/>
    </location>
</feature>
<dbReference type="CDD" id="cd01275">
    <property type="entry name" value="FHIT"/>
    <property type="match status" value="1"/>
</dbReference>
<dbReference type="Proteomes" id="UP001275932">
    <property type="component" value="Unassembled WGS sequence"/>
</dbReference>
<gene>
    <name evidence="4" type="ORF">MOX91_04460</name>
</gene>
<dbReference type="PROSITE" id="PS51084">
    <property type="entry name" value="HIT_2"/>
    <property type="match status" value="1"/>
</dbReference>
<reference evidence="4 5" key="1">
    <citation type="submission" date="2022-03" db="EMBL/GenBank/DDBJ databases">
        <title>Novel taxa within the pig intestine.</title>
        <authorList>
            <person name="Wylensek D."/>
            <person name="Bishof K."/>
            <person name="Afrizal A."/>
            <person name="Clavel T."/>
        </authorList>
    </citation>
    <scope>NUCLEOTIDE SEQUENCE [LARGE SCALE GENOMIC DNA]</scope>
    <source>
        <strain evidence="4 5">CLA-KB-P66</strain>
    </source>
</reference>
<dbReference type="SUPFAM" id="SSF54197">
    <property type="entry name" value="HIT-like"/>
    <property type="match status" value="1"/>
</dbReference>
<evidence type="ECO:0000313" key="4">
    <source>
        <dbReference type="EMBL" id="MDX8415432.1"/>
    </source>
</evidence>
<evidence type="ECO:0000313" key="5">
    <source>
        <dbReference type="Proteomes" id="UP001275932"/>
    </source>
</evidence>
<dbReference type="InterPro" id="IPR052908">
    <property type="entry name" value="AP-4-A_phosphorylase"/>
</dbReference>
<name>A0ABU4WFU0_9BACT</name>
<accession>A0ABU4WFU0</accession>
<dbReference type="PANTHER" id="PTHR42997:SF1">
    <property type="entry name" value="AP-4-A PHOSPHORYLASE"/>
    <property type="match status" value="1"/>
</dbReference>
<dbReference type="EMBL" id="JALBUT010000004">
    <property type="protein sequence ID" value="MDX8415432.1"/>
    <property type="molecule type" value="Genomic_DNA"/>
</dbReference>
<dbReference type="Pfam" id="PF01230">
    <property type="entry name" value="HIT"/>
    <property type="match status" value="1"/>
</dbReference>
<organism evidence="4 5">
    <name type="scientific">Intestinicryptomonas porci</name>
    <dbReference type="NCBI Taxonomy" id="2926320"/>
    <lineage>
        <taxon>Bacteria</taxon>
        <taxon>Pseudomonadati</taxon>
        <taxon>Verrucomicrobiota</taxon>
        <taxon>Opitutia</taxon>
        <taxon>Opitutales</taxon>
        <taxon>Intestinicryptomonaceae</taxon>
        <taxon>Intestinicryptomonas</taxon>
    </lineage>
</organism>
<dbReference type="PANTHER" id="PTHR42997">
    <property type="entry name" value="HIT FAMILY HYDROLASE"/>
    <property type="match status" value="1"/>
</dbReference>
<dbReference type="InterPro" id="IPR011146">
    <property type="entry name" value="HIT-like"/>
</dbReference>
<keyword evidence="5" id="KW-1185">Reference proteome</keyword>
<evidence type="ECO:0000256" key="2">
    <source>
        <dbReference type="PROSITE-ProRule" id="PRU00464"/>
    </source>
</evidence>
<evidence type="ECO:0000256" key="1">
    <source>
        <dbReference type="ARBA" id="ARBA00022741"/>
    </source>
</evidence>
<evidence type="ECO:0000259" key="3">
    <source>
        <dbReference type="PROSITE" id="PS51084"/>
    </source>
</evidence>
<sequence length="158" mass="18183">MQRLHSYWRIPYIEIPQGEKKGNPFLEIPNQDPKKVHLLWKGKFCYIVMNKFPYNCGHLLVIPLRQVADIEDLTSEERVEFFDAIIKAKQILKNAMNPDAFNVGFNLGAKAGAGIPEHLHCHVVPRWDGDTNFMPVISDTRVLPQAMDALWEKLVKFA</sequence>
<dbReference type="InterPro" id="IPR039383">
    <property type="entry name" value="FHIT"/>
</dbReference>
<proteinExistence type="predicted"/>